<organism evidence="5 6">
    <name type="scientific">Bimuria novae-zelandiae CBS 107.79</name>
    <dbReference type="NCBI Taxonomy" id="1447943"/>
    <lineage>
        <taxon>Eukaryota</taxon>
        <taxon>Fungi</taxon>
        <taxon>Dikarya</taxon>
        <taxon>Ascomycota</taxon>
        <taxon>Pezizomycotina</taxon>
        <taxon>Dothideomycetes</taxon>
        <taxon>Pleosporomycetidae</taxon>
        <taxon>Pleosporales</taxon>
        <taxon>Massarineae</taxon>
        <taxon>Didymosphaeriaceae</taxon>
        <taxon>Bimuria</taxon>
    </lineage>
</organism>
<keyword evidence="2" id="KW-0539">Nucleus</keyword>
<feature type="region of interest" description="Disordered" evidence="3">
    <location>
        <begin position="309"/>
        <end position="355"/>
    </location>
</feature>
<dbReference type="Pfam" id="PF00638">
    <property type="entry name" value="Ran_BP1"/>
    <property type="match status" value="1"/>
</dbReference>
<name>A0A6A5W4I4_9PLEO</name>
<feature type="region of interest" description="Disordered" evidence="3">
    <location>
        <begin position="368"/>
        <end position="441"/>
    </location>
</feature>
<feature type="compositionally biased region" description="Polar residues" evidence="3">
    <location>
        <begin position="1"/>
        <end position="21"/>
    </location>
</feature>
<dbReference type="Gene3D" id="2.30.29.30">
    <property type="entry name" value="Pleckstrin-homology domain (PH domain)/Phosphotyrosine-binding domain (PTB)"/>
    <property type="match status" value="1"/>
</dbReference>
<dbReference type="InterPro" id="IPR045255">
    <property type="entry name" value="RanBP1-like"/>
</dbReference>
<feature type="compositionally biased region" description="Low complexity" evidence="3">
    <location>
        <begin position="311"/>
        <end position="328"/>
    </location>
</feature>
<feature type="compositionally biased region" description="Polar residues" evidence="3">
    <location>
        <begin position="184"/>
        <end position="201"/>
    </location>
</feature>
<evidence type="ECO:0000313" key="6">
    <source>
        <dbReference type="Proteomes" id="UP000800036"/>
    </source>
</evidence>
<dbReference type="InterPro" id="IPR011993">
    <property type="entry name" value="PH-like_dom_sf"/>
</dbReference>
<accession>A0A6A5W4I4</accession>
<evidence type="ECO:0000256" key="1">
    <source>
        <dbReference type="ARBA" id="ARBA00004123"/>
    </source>
</evidence>
<evidence type="ECO:0000256" key="3">
    <source>
        <dbReference type="SAM" id="MobiDB-lite"/>
    </source>
</evidence>
<dbReference type="EMBL" id="ML976656">
    <property type="protein sequence ID" value="KAF1980407.1"/>
    <property type="molecule type" value="Genomic_DNA"/>
</dbReference>
<dbReference type="Proteomes" id="UP000800036">
    <property type="component" value="Unassembled WGS sequence"/>
</dbReference>
<reference evidence="5" key="1">
    <citation type="journal article" date="2020" name="Stud. Mycol.">
        <title>101 Dothideomycetes genomes: a test case for predicting lifestyles and emergence of pathogens.</title>
        <authorList>
            <person name="Haridas S."/>
            <person name="Albert R."/>
            <person name="Binder M."/>
            <person name="Bloem J."/>
            <person name="Labutti K."/>
            <person name="Salamov A."/>
            <person name="Andreopoulos B."/>
            <person name="Baker S."/>
            <person name="Barry K."/>
            <person name="Bills G."/>
            <person name="Bluhm B."/>
            <person name="Cannon C."/>
            <person name="Castanera R."/>
            <person name="Culley D."/>
            <person name="Daum C."/>
            <person name="Ezra D."/>
            <person name="Gonzalez J."/>
            <person name="Henrissat B."/>
            <person name="Kuo A."/>
            <person name="Liang C."/>
            <person name="Lipzen A."/>
            <person name="Lutzoni F."/>
            <person name="Magnuson J."/>
            <person name="Mondo S."/>
            <person name="Nolan M."/>
            <person name="Ohm R."/>
            <person name="Pangilinan J."/>
            <person name="Park H.-J."/>
            <person name="Ramirez L."/>
            <person name="Alfaro M."/>
            <person name="Sun H."/>
            <person name="Tritt A."/>
            <person name="Yoshinaga Y."/>
            <person name="Zwiers L.-H."/>
            <person name="Turgeon B."/>
            <person name="Goodwin S."/>
            <person name="Spatafora J."/>
            <person name="Crous P."/>
            <person name="Grigoriev I."/>
        </authorList>
    </citation>
    <scope>NUCLEOTIDE SEQUENCE</scope>
    <source>
        <strain evidence="5">CBS 107.79</strain>
    </source>
</reference>
<sequence>MDDQTANFSSTAKAGQLTSPARSDRSDDSEGRPVREKLKETRIDAQGSSDQPPSSDEIMTNTAANGHVGAASASGSDNERGRVRRKRSREDFEDEPEDAKPQEKKHERHARKKSRDVTSPIGSDVEVSKKKTNGTVAAIAENVEDVNTPSTGSAAARQGTPEAISSDKEGVAVTSPKNKRKLEQTTPGSDTTAGPSQSAAASTKAEERNTKRPRDGADSEPVTQITENKSKIPAGSGFANTSAVSPFASVAPTSSVKPTETPAKDLPQTSEQAFKSSGFGAFASSSASPFTAATKSGISSPFAAATSSKLSSFASTPAAPTPAPSGFASLGGATSSFSSGLGAGNSTFGGSLGGSAFGSVLGGKPALSTFGGGGSITGLKQKAAPEFGAAETKAQSDDEEDDEGEDNEDDEGRDEDHERRTSQPLLSATGPLETGEEDEDAQWTGRAKLYAYVNQDGKKSWQERGKGPLKLNITREEPKKARFVLRADGTHRLLLNAAITTNMKIGDANGKEPKDGRVLFAAPTATGEIETLMLSVSNDSAPTCLITLLTHNS</sequence>
<feature type="compositionally biased region" description="Acidic residues" evidence="3">
    <location>
        <begin position="397"/>
        <end position="413"/>
    </location>
</feature>
<dbReference type="PROSITE" id="PS50196">
    <property type="entry name" value="RANBD1"/>
    <property type="match status" value="1"/>
</dbReference>
<dbReference type="PANTHER" id="PTHR23138">
    <property type="entry name" value="RAN BINDING PROTEIN"/>
    <property type="match status" value="1"/>
</dbReference>
<dbReference type="SUPFAM" id="SSF50729">
    <property type="entry name" value="PH domain-like"/>
    <property type="match status" value="1"/>
</dbReference>
<keyword evidence="6" id="KW-1185">Reference proteome</keyword>
<dbReference type="OrthoDB" id="185618at2759"/>
<dbReference type="GO" id="GO:0005634">
    <property type="term" value="C:nucleus"/>
    <property type="evidence" value="ECO:0007669"/>
    <property type="project" value="UniProtKB-SubCell"/>
</dbReference>
<feature type="compositionally biased region" description="Basic and acidic residues" evidence="3">
    <location>
        <begin position="204"/>
        <end position="217"/>
    </location>
</feature>
<dbReference type="PANTHER" id="PTHR23138:SF142">
    <property type="entry name" value="RAN-BINDING PROTEIN 3B-RELATED"/>
    <property type="match status" value="1"/>
</dbReference>
<feature type="compositionally biased region" description="Polar residues" evidence="3">
    <location>
        <begin position="46"/>
        <end position="64"/>
    </location>
</feature>
<evidence type="ECO:0000313" key="5">
    <source>
        <dbReference type="EMBL" id="KAF1980407.1"/>
    </source>
</evidence>
<feature type="region of interest" description="Disordered" evidence="3">
    <location>
        <begin position="1"/>
        <end position="272"/>
    </location>
</feature>
<gene>
    <name evidence="5" type="ORF">BU23DRAFT_444627</name>
</gene>
<evidence type="ECO:0000256" key="2">
    <source>
        <dbReference type="ARBA" id="ARBA00023242"/>
    </source>
</evidence>
<comment type="subcellular location">
    <subcellularLocation>
        <location evidence="1">Nucleus</location>
    </subcellularLocation>
</comment>
<proteinExistence type="predicted"/>
<dbReference type="AlphaFoldDB" id="A0A6A5W4I4"/>
<feature type="domain" description="RanBD1" evidence="4">
    <location>
        <begin position="416"/>
        <end position="536"/>
    </location>
</feature>
<protein>
    <recommendedName>
        <fullName evidence="4">RanBD1 domain-containing protein</fullName>
    </recommendedName>
</protein>
<evidence type="ECO:0000259" key="4">
    <source>
        <dbReference type="PROSITE" id="PS50196"/>
    </source>
</evidence>
<feature type="compositionally biased region" description="Basic and acidic residues" evidence="3">
    <location>
        <begin position="22"/>
        <end position="43"/>
    </location>
</feature>
<dbReference type="InterPro" id="IPR000156">
    <property type="entry name" value="Ran_bind_dom"/>
</dbReference>
<dbReference type="SMART" id="SM00160">
    <property type="entry name" value="RanBD"/>
    <property type="match status" value="1"/>
</dbReference>